<organism evidence="2 3">
    <name type="scientific">Steinernema carpocapsae</name>
    <name type="common">Entomopathogenic nematode</name>
    <dbReference type="NCBI Taxonomy" id="34508"/>
    <lineage>
        <taxon>Eukaryota</taxon>
        <taxon>Metazoa</taxon>
        <taxon>Ecdysozoa</taxon>
        <taxon>Nematoda</taxon>
        <taxon>Chromadorea</taxon>
        <taxon>Rhabditida</taxon>
        <taxon>Tylenchina</taxon>
        <taxon>Panagrolaimomorpha</taxon>
        <taxon>Strongyloidoidea</taxon>
        <taxon>Steinernematidae</taxon>
        <taxon>Steinernema</taxon>
    </lineage>
</organism>
<dbReference type="SUPFAM" id="SSF81321">
    <property type="entry name" value="Family A G protein-coupled receptor-like"/>
    <property type="match status" value="1"/>
</dbReference>
<dbReference type="AlphaFoldDB" id="A0A4U5LUA2"/>
<evidence type="ECO:0008006" key="4">
    <source>
        <dbReference type="Google" id="ProtNLM"/>
    </source>
</evidence>
<evidence type="ECO:0000313" key="2">
    <source>
        <dbReference type="EMBL" id="TKR59680.1"/>
    </source>
</evidence>
<evidence type="ECO:0000313" key="3">
    <source>
        <dbReference type="Proteomes" id="UP000298663"/>
    </source>
</evidence>
<dbReference type="PANTHER" id="PTHR23021:SF11">
    <property type="entry name" value="SERPENTINE RECEPTOR, CLASS T"/>
    <property type="match status" value="1"/>
</dbReference>
<dbReference type="InterPro" id="IPR019425">
    <property type="entry name" value="7TM_GPCR_serpentine_rcpt_Srt"/>
</dbReference>
<dbReference type="PANTHER" id="PTHR23021">
    <property type="entry name" value="SERPENTINE RECEPTOR, CLASS T"/>
    <property type="match status" value="1"/>
</dbReference>
<protein>
    <recommendedName>
        <fullName evidence="4">G-protein coupled receptors family 1 profile domain-containing protein</fullName>
    </recommendedName>
</protein>
<dbReference type="OrthoDB" id="5814636at2759"/>
<keyword evidence="3" id="KW-1185">Reference proteome</keyword>
<evidence type="ECO:0000256" key="1">
    <source>
        <dbReference type="SAM" id="Phobius"/>
    </source>
</evidence>
<reference evidence="2 3" key="2">
    <citation type="journal article" date="2019" name="G3 (Bethesda)">
        <title>Hybrid Assembly of the Genome of the Entomopathogenic Nematode Steinernema carpocapsae Identifies the X-Chromosome.</title>
        <authorList>
            <person name="Serra L."/>
            <person name="Macchietto M."/>
            <person name="Macias-Munoz A."/>
            <person name="McGill C.J."/>
            <person name="Rodriguez I.M."/>
            <person name="Rodriguez B."/>
            <person name="Murad R."/>
            <person name="Mortazavi A."/>
        </authorList>
    </citation>
    <scope>NUCLEOTIDE SEQUENCE [LARGE SCALE GENOMIC DNA]</scope>
    <source>
        <strain evidence="2 3">ALL</strain>
    </source>
</reference>
<proteinExistence type="predicted"/>
<reference evidence="2 3" key="1">
    <citation type="journal article" date="2015" name="Genome Biol.">
        <title>Comparative genomics of Steinernema reveals deeply conserved gene regulatory networks.</title>
        <authorList>
            <person name="Dillman A.R."/>
            <person name="Macchietto M."/>
            <person name="Porter C.F."/>
            <person name="Rogers A."/>
            <person name="Williams B."/>
            <person name="Antoshechkin I."/>
            <person name="Lee M.M."/>
            <person name="Goodwin Z."/>
            <person name="Lu X."/>
            <person name="Lewis E.E."/>
            <person name="Goodrich-Blair H."/>
            <person name="Stock S.P."/>
            <person name="Adams B.J."/>
            <person name="Sternberg P.W."/>
            <person name="Mortazavi A."/>
        </authorList>
    </citation>
    <scope>NUCLEOTIDE SEQUENCE [LARGE SCALE GENOMIC DNA]</scope>
    <source>
        <strain evidence="2 3">ALL</strain>
    </source>
</reference>
<dbReference type="Proteomes" id="UP000298663">
    <property type="component" value="Unassembled WGS sequence"/>
</dbReference>
<feature type="transmembrane region" description="Helical" evidence="1">
    <location>
        <begin position="80"/>
        <end position="96"/>
    </location>
</feature>
<name>A0A4U5LUA2_STECR</name>
<keyword evidence="1" id="KW-0812">Transmembrane</keyword>
<keyword evidence="1" id="KW-0472">Membrane</keyword>
<dbReference type="EMBL" id="AZBU02000012">
    <property type="protein sequence ID" value="TKR59680.1"/>
    <property type="molecule type" value="Genomic_DNA"/>
</dbReference>
<sequence length="97" mass="10951">MFFLGLLDCLCLLGNSFVTGYLHIVGSVFCTHPNLQYITGCILVGCWFGETFGCALLALDRCLVFASPRLSKFLFEQKRIYLWIAAMFIYALSFAVF</sequence>
<dbReference type="Pfam" id="PF10321">
    <property type="entry name" value="7TM_GPCR_Srt"/>
    <property type="match status" value="1"/>
</dbReference>
<gene>
    <name evidence="2" type="ORF">L596_029318</name>
</gene>
<feature type="transmembrane region" description="Helical" evidence="1">
    <location>
        <begin position="36"/>
        <end position="59"/>
    </location>
</feature>
<keyword evidence="1" id="KW-1133">Transmembrane helix</keyword>
<comment type="caution">
    <text evidence="2">The sequence shown here is derived from an EMBL/GenBank/DDBJ whole genome shotgun (WGS) entry which is preliminary data.</text>
</comment>
<accession>A0A4U5LUA2</accession>